<name>A0A9X0HJ82_SOLP1</name>
<evidence type="ECO:0008006" key="4">
    <source>
        <dbReference type="Google" id="ProtNLM"/>
    </source>
</evidence>
<keyword evidence="3" id="KW-1185">Reference proteome</keyword>
<dbReference type="EMBL" id="LNAL01000008">
    <property type="protein sequence ID" value="KUG06871.1"/>
    <property type="molecule type" value="Genomic_DNA"/>
</dbReference>
<organism evidence="2 3">
    <name type="scientific">Solirubrum puertoriconensis</name>
    <dbReference type="NCBI Taxonomy" id="1751427"/>
    <lineage>
        <taxon>Bacteria</taxon>
        <taxon>Pseudomonadati</taxon>
        <taxon>Bacteroidota</taxon>
        <taxon>Cytophagia</taxon>
        <taxon>Cytophagales</taxon>
    </lineage>
</organism>
<protein>
    <recommendedName>
        <fullName evidence="4">Lipoprotein</fullName>
    </recommendedName>
</protein>
<proteinExistence type="predicted"/>
<reference evidence="2 3" key="1">
    <citation type="submission" date="2015-11" db="EMBL/GenBank/DDBJ databases">
        <title>Solirubrum puertoriconensis gen. nov. an environmental bacteria isolated in Puerto Rico.</title>
        <authorList>
            <person name="Cuebas-Irizarry M.F."/>
            <person name="Montalvo-Rodriguez R."/>
        </authorList>
    </citation>
    <scope>NUCLEOTIDE SEQUENCE [LARGE SCALE GENOMIC DNA]</scope>
    <source>
        <strain evidence="2 3">MC1A</strain>
    </source>
</reference>
<dbReference type="RefSeq" id="WP_059072565.1">
    <property type="nucleotide sequence ID" value="NZ_LNAL01000008.1"/>
</dbReference>
<sequence>MKKLVLVLATAIASSMALYSCQDQAVKPNAPTAVATSRNVEATIPTAGKGGVTVKSVERVDAESEIVQHYLSSESAHALEASGAGKIQLEEILSVTLAVEGEDTGFRALAFRLERPDGTKADLYAYYQAESPKTFNGLIVSVKHDGDNSGVVSTFSDDNQLIKSLTIKEGIAVEQVLGGDLQGRATCYGKCMQAIKLEQENDPLWDLACNVNQLGCFLLYWSICNYRC</sequence>
<accession>A0A9X0HJ82</accession>
<feature type="chain" id="PRO_5040829676" description="Lipoprotein" evidence="1">
    <location>
        <begin position="20"/>
        <end position="228"/>
    </location>
</feature>
<keyword evidence="1" id="KW-0732">Signal</keyword>
<evidence type="ECO:0000313" key="3">
    <source>
        <dbReference type="Proteomes" id="UP000054223"/>
    </source>
</evidence>
<gene>
    <name evidence="2" type="ORF">ASU33_05980</name>
</gene>
<feature type="signal peptide" evidence="1">
    <location>
        <begin position="1"/>
        <end position="19"/>
    </location>
</feature>
<dbReference type="Proteomes" id="UP000054223">
    <property type="component" value="Unassembled WGS sequence"/>
</dbReference>
<comment type="caution">
    <text evidence="2">The sequence shown here is derived from an EMBL/GenBank/DDBJ whole genome shotgun (WGS) entry which is preliminary data.</text>
</comment>
<dbReference type="PROSITE" id="PS51257">
    <property type="entry name" value="PROKAR_LIPOPROTEIN"/>
    <property type="match status" value="1"/>
</dbReference>
<dbReference type="AlphaFoldDB" id="A0A9X0HJ82"/>
<evidence type="ECO:0000256" key="1">
    <source>
        <dbReference type="SAM" id="SignalP"/>
    </source>
</evidence>
<evidence type="ECO:0000313" key="2">
    <source>
        <dbReference type="EMBL" id="KUG06871.1"/>
    </source>
</evidence>